<dbReference type="RefSeq" id="WP_046439176.1">
    <property type="nucleotide sequence ID" value="NZ_CP011312.1"/>
</dbReference>
<evidence type="ECO:0000256" key="1">
    <source>
        <dbReference type="ARBA" id="ARBA00023118"/>
    </source>
</evidence>
<dbReference type="Proteomes" id="UP000033457">
    <property type="component" value="Chromosome"/>
</dbReference>
<dbReference type="GO" id="GO:0003723">
    <property type="term" value="F:RNA binding"/>
    <property type="evidence" value="ECO:0007669"/>
    <property type="project" value="InterPro"/>
</dbReference>
<dbReference type="KEGG" id="cku:UL82_04280"/>
<dbReference type="EMBL" id="CP011312">
    <property type="protein sequence ID" value="AKE41057.1"/>
    <property type="molecule type" value="Genomic_DNA"/>
</dbReference>
<dbReference type="GO" id="GO:0043571">
    <property type="term" value="P:maintenance of CRISPR repeat elements"/>
    <property type="evidence" value="ECO:0007669"/>
    <property type="project" value="InterPro"/>
</dbReference>
<organism evidence="2 4">
    <name type="scientific">Corynebacterium kutscheri</name>
    <dbReference type="NCBI Taxonomy" id="35755"/>
    <lineage>
        <taxon>Bacteria</taxon>
        <taxon>Bacillati</taxon>
        <taxon>Actinomycetota</taxon>
        <taxon>Actinomycetes</taxon>
        <taxon>Mycobacteriales</taxon>
        <taxon>Corynebacteriaceae</taxon>
        <taxon>Corynebacterium</taxon>
    </lineage>
</organism>
<dbReference type="CDD" id="cd09756">
    <property type="entry name" value="Cas5_I-E"/>
    <property type="match status" value="1"/>
</dbReference>
<keyword evidence="4" id="KW-1185">Reference proteome</keyword>
<dbReference type="NCBIfam" id="TIGR02593">
    <property type="entry name" value="CRISPR_cas5"/>
    <property type="match status" value="1"/>
</dbReference>
<dbReference type="Pfam" id="PF09704">
    <property type="entry name" value="Cas_Cas5d"/>
    <property type="match status" value="1"/>
</dbReference>
<proteinExistence type="predicted"/>
<keyword evidence="1" id="KW-0051">Antiviral defense</keyword>
<dbReference type="Gene3D" id="3.30.70.2660">
    <property type="match status" value="1"/>
</dbReference>
<dbReference type="InterPro" id="IPR010147">
    <property type="entry name" value="CRISPR-assoc_prot_CasD"/>
</dbReference>
<evidence type="ECO:0000313" key="5">
    <source>
        <dbReference type="Proteomes" id="UP000271380"/>
    </source>
</evidence>
<dbReference type="GO" id="GO:0051607">
    <property type="term" value="P:defense response to virus"/>
    <property type="evidence" value="ECO:0007669"/>
    <property type="project" value="UniProtKB-KW"/>
</dbReference>
<evidence type="ECO:0000313" key="4">
    <source>
        <dbReference type="Proteomes" id="UP000033457"/>
    </source>
</evidence>
<dbReference type="InterPro" id="IPR021124">
    <property type="entry name" value="CRISPR-assoc_prot_Cas5"/>
</dbReference>
<dbReference type="Proteomes" id="UP000271380">
    <property type="component" value="Chromosome"/>
</dbReference>
<dbReference type="HOGENOM" id="CLU_084726_1_0_11"/>
<evidence type="ECO:0000313" key="2">
    <source>
        <dbReference type="EMBL" id="AKE41057.1"/>
    </source>
</evidence>
<name>A0A0F6QZB7_9CORY</name>
<reference evidence="2 4" key="1">
    <citation type="journal article" date="2015" name="Genome Announc.">
        <title>Complete Genome Sequence of Corynebacterium kutscheri DSM 20755, a Corynebacterial Type Strain with Remarkably Low G+C Content of Chromosomal DNA.</title>
        <authorList>
            <person name="Ruckert C."/>
            <person name="Albersmeier A."/>
            <person name="Winkler A."/>
            <person name="Tauch A."/>
        </authorList>
    </citation>
    <scope>NUCLEOTIDE SEQUENCE [LARGE SCALE GENOMIC DNA]</scope>
    <source>
        <strain evidence="2 4">DSM 20755</strain>
    </source>
</reference>
<dbReference type="EMBL" id="LR134377">
    <property type="protein sequence ID" value="VEH06946.1"/>
    <property type="molecule type" value="Genomic_DNA"/>
</dbReference>
<protein>
    <submittedName>
        <fullName evidence="3">CRISPR-associated Cas5 family protein</fullName>
    </submittedName>
    <submittedName>
        <fullName evidence="2">CRISPR-associated protein Cas5</fullName>
    </submittedName>
</protein>
<accession>A0A0F6QZB7</accession>
<gene>
    <name evidence="2" type="primary">casD</name>
    <name evidence="3" type="ORF">NCTC949_01419</name>
    <name evidence="2" type="ORF">UL82_04280</name>
</gene>
<dbReference type="AlphaFoldDB" id="A0A0F6QZB7"/>
<dbReference type="NCBIfam" id="TIGR01868">
    <property type="entry name" value="casD_Cas5e"/>
    <property type="match status" value="1"/>
</dbReference>
<dbReference type="InterPro" id="IPR013422">
    <property type="entry name" value="CRISPR-assoc_prot_Cas5_N"/>
</dbReference>
<reference evidence="3 5" key="2">
    <citation type="submission" date="2018-12" db="EMBL/GenBank/DDBJ databases">
        <authorList>
            <consortium name="Pathogen Informatics"/>
        </authorList>
    </citation>
    <scope>NUCLEOTIDE SEQUENCE [LARGE SCALE GENOMIC DNA]</scope>
    <source>
        <strain evidence="3 5">NCTC949</strain>
    </source>
</reference>
<evidence type="ECO:0000313" key="3">
    <source>
        <dbReference type="EMBL" id="VEH06946.1"/>
    </source>
</evidence>
<dbReference type="OrthoDB" id="3189549at2"/>
<dbReference type="STRING" id="35755.UL82_04280"/>
<sequence length="233" mass="26275">MSVLLLKLAGPLQSWGDHSRFMHRDTRREPTKSGVIGLLAAAQGRLRTDTITDLAELRFGVRTDQIGTVISDFQTEIDWRNREAEPLTHRDYLADAIFVAAVEGSTSVITELAEAVKSPKFPLFLGRRACPPSGQLLIGIKENSLVECLENEKWHASCWYKKKQPKKVQLRLSYDAHGDDPISEMVSDVPKSFDLKNREYGVRAVTHRFTSDIDNPKGWEMKDHNPFTLLGDA</sequence>